<evidence type="ECO:0000313" key="4">
    <source>
        <dbReference type="Proteomes" id="UP000006048"/>
    </source>
</evidence>
<gene>
    <name evidence="3" type="ordered locus">Turpa_0337</name>
</gene>
<dbReference type="OrthoDB" id="344308at2"/>
<dbReference type="AlphaFoldDB" id="I4B140"/>
<dbReference type="HOGENOM" id="CLU_469236_0_0_12"/>
<evidence type="ECO:0000259" key="2">
    <source>
        <dbReference type="Pfam" id="PF25046"/>
    </source>
</evidence>
<feature type="domain" description="Sulfatase-modifying factor enzyme-like" evidence="1">
    <location>
        <begin position="77"/>
        <end position="155"/>
    </location>
</feature>
<dbReference type="SUPFAM" id="SSF56436">
    <property type="entry name" value="C-type lectin-like"/>
    <property type="match status" value="1"/>
</dbReference>
<dbReference type="InterPro" id="IPR005532">
    <property type="entry name" value="SUMF_dom"/>
</dbReference>
<dbReference type="STRING" id="869212.Turpa_0337"/>
<protein>
    <submittedName>
        <fullName evidence="3">Sulphatase-modifying factor protein</fullName>
    </submittedName>
</protein>
<dbReference type="Pfam" id="PF25046">
    <property type="entry name" value="DUF7790"/>
    <property type="match status" value="1"/>
</dbReference>
<reference evidence="3 4" key="1">
    <citation type="submission" date="2012-06" db="EMBL/GenBank/DDBJ databases">
        <title>The complete chromosome of genome of Turneriella parva DSM 21527.</title>
        <authorList>
            <consortium name="US DOE Joint Genome Institute (JGI-PGF)"/>
            <person name="Lucas S."/>
            <person name="Han J."/>
            <person name="Lapidus A."/>
            <person name="Bruce D."/>
            <person name="Goodwin L."/>
            <person name="Pitluck S."/>
            <person name="Peters L."/>
            <person name="Kyrpides N."/>
            <person name="Mavromatis K."/>
            <person name="Ivanova N."/>
            <person name="Mikhailova N."/>
            <person name="Chertkov O."/>
            <person name="Detter J.C."/>
            <person name="Tapia R."/>
            <person name="Han C."/>
            <person name="Land M."/>
            <person name="Hauser L."/>
            <person name="Markowitz V."/>
            <person name="Cheng J.-F."/>
            <person name="Hugenholtz P."/>
            <person name="Woyke T."/>
            <person name="Wu D."/>
            <person name="Gronow S."/>
            <person name="Wellnitz S."/>
            <person name="Brambilla E."/>
            <person name="Klenk H.-P."/>
            <person name="Eisen J.A."/>
        </authorList>
    </citation>
    <scope>NUCLEOTIDE SEQUENCE [LARGE SCALE GENOMIC DNA]</scope>
    <source>
        <strain evidence="4">ATCC BAA-1111 / DSM 21527 / NCTC 11395 / H</strain>
    </source>
</reference>
<dbReference type="InterPro" id="IPR015422">
    <property type="entry name" value="PyrdxlP-dep_Trfase_small"/>
</dbReference>
<sequence>MHFIRLANAAQMALPILFLVHCSTSQKKASLPAELVESTFRYTANDTDNCAGSQGICLSSDAVTRHLPAGAVSGKVSIDQNVVTNADYQKCVADLHCEKNAYSAKLPKALAADSAPALGLNFEAAMRYCAWAGRRMPTVAELKAGLTDPAFARTDYREWSNDWALSPGASCTQKDRNLCEPANPMGICSGVFPCNASLKLKQTVAPQSAEVTPLAHTTKDKLAFRCASDFAPSTAAPPWMLKSPPAPLADPAPLSASERALLHNLEATDTLNKPICKEKFTSPAHCKDPVTYFTPNESQNYQFAPYIRNLGGGYAGVAADANYSYIAAARSRFVWLFDFDVNINALHRIIRAMVLESPTVPEFLQKFEKKNNKSALEILEKYYKDRDDLDFIQQVYRNNFASLSKHYKASAAPDKKQGEFGWLRFADNYRYIRLLYTQDRITIVPGDMLKDKSMRSIGKSARALGVPIRVYYPSNAEEFWNYTYNDSNYKKNILSLPFDEASITFRSVHEYPWHPTYRKGFKGFWHYVVHGAYNYQKRLLLPHYDYMDYFKMHRVVSKTRADFSTIEIPSAIPKGILEQDR</sequence>
<dbReference type="InterPro" id="IPR056692">
    <property type="entry name" value="DUF7790"/>
</dbReference>
<dbReference type="RefSeq" id="WP_014801517.1">
    <property type="nucleotide sequence ID" value="NC_018020.1"/>
</dbReference>
<dbReference type="KEGG" id="tpx:Turpa_0337"/>
<organism evidence="3 4">
    <name type="scientific">Turneriella parva (strain ATCC BAA-1111 / DSM 21527 / NCTC 11395 / H)</name>
    <name type="common">Leptospira parva</name>
    <dbReference type="NCBI Taxonomy" id="869212"/>
    <lineage>
        <taxon>Bacteria</taxon>
        <taxon>Pseudomonadati</taxon>
        <taxon>Spirochaetota</taxon>
        <taxon>Spirochaetia</taxon>
        <taxon>Leptospirales</taxon>
        <taxon>Leptospiraceae</taxon>
        <taxon>Turneriella</taxon>
    </lineage>
</organism>
<dbReference type="EMBL" id="CP002959">
    <property type="protein sequence ID" value="AFM10997.1"/>
    <property type="molecule type" value="Genomic_DNA"/>
</dbReference>
<dbReference type="InterPro" id="IPR042095">
    <property type="entry name" value="SUMF_sf"/>
</dbReference>
<dbReference type="Proteomes" id="UP000006048">
    <property type="component" value="Chromosome"/>
</dbReference>
<evidence type="ECO:0000313" key="3">
    <source>
        <dbReference type="EMBL" id="AFM10997.1"/>
    </source>
</evidence>
<dbReference type="Gene3D" id="3.90.1150.10">
    <property type="entry name" value="Aspartate Aminotransferase, domain 1"/>
    <property type="match status" value="1"/>
</dbReference>
<dbReference type="Pfam" id="PF03781">
    <property type="entry name" value="FGE-sulfatase"/>
    <property type="match status" value="1"/>
</dbReference>
<keyword evidence="4" id="KW-1185">Reference proteome</keyword>
<accession>I4B140</accession>
<evidence type="ECO:0000259" key="1">
    <source>
        <dbReference type="Pfam" id="PF03781"/>
    </source>
</evidence>
<feature type="domain" description="DUF7790" evidence="2">
    <location>
        <begin position="292"/>
        <end position="566"/>
    </location>
</feature>
<dbReference type="CDD" id="cd21179">
    <property type="entry name" value="LIC_1098-like"/>
    <property type="match status" value="1"/>
</dbReference>
<name>I4B140_TURPD</name>
<dbReference type="Gene3D" id="3.90.1580.10">
    <property type="entry name" value="paralog of FGE (formylglycine-generating enzyme)"/>
    <property type="match status" value="1"/>
</dbReference>
<proteinExistence type="predicted"/>
<dbReference type="InterPro" id="IPR016187">
    <property type="entry name" value="CTDL_fold"/>
</dbReference>